<dbReference type="SUPFAM" id="SSF54060">
    <property type="entry name" value="His-Me finger endonucleases"/>
    <property type="match status" value="1"/>
</dbReference>
<dbReference type="Proteomes" id="UP000051291">
    <property type="component" value="Unassembled WGS sequence"/>
</dbReference>
<dbReference type="Pfam" id="PF13392">
    <property type="entry name" value="HNH_3"/>
    <property type="match status" value="1"/>
</dbReference>
<dbReference type="InterPro" id="IPR003615">
    <property type="entry name" value="HNH_nuc"/>
</dbReference>
<evidence type="ECO:0000259" key="1">
    <source>
        <dbReference type="Pfam" id="PF13392"/>
    </source>
</evidence>
<comment type="caution">
    <text evidence="2">The sequence shown here is derived from an EMBL/GenBank/DDBJ whole genome shotgun (WGS) entry which is preliminary data.</text>
</comment>
<name>A0A0R1ZCD0_9LACO</name>
<protein>
    <recommendedName>
        <fullName evidence="1">HNH nuclease domain-containing protein</fullName>
    </recommendedName>
</protein>
<dbReference type="InterPro" id="IPR044925">
    <property type="entry name" value="His-Me_finger_sf"/>
</dbReference>
<sequence length="241" mass="27902">MEMIKELKKSNATELYVMVMNFWDRNKIVKDKQGNLFTVLKDNQYLTQEEAKSHNEYFKKLTDRVLLSSNGYTYNLLTGYKNFGRDNNFGYLTISYQGKTTTMNNLVYKTFISDIPEGYVIHHLDHNPYNNNISNLAMITRGENLAERFKFNKNLGKEMASKQNKNYIYDKNSKILFKNKASVAQYVKGLIAGVTACLDGRFSTYKGLDLIQLSDQEQEKASSFNFFERGTKMVKPSQITL</sequence>
<proteinExistence type="predicted"/>
<dbReference type="AlphaFoldDB" id="A0A0R1ZCD0"/>
<dbReference type="PATRIC" id="fig|1423820.4.peg.796"/>
<dbReference type="EMBL" id="AYYZ01000025">
    <property type="protein sequence ID" value="KRM52353.1"/>
    <property type="molecule type" value="Genomic_DNA"/>
</dbReference>
<dbReference type="RefSeq" id="WP_057906707.1">
    <property type="nucleotide sequence ID" value="NZ_AYYZ01000025.1"/>
</dbReference>
<organism evidence="2 3">
    <name type="scientific">Ligilactobacillus araffinosus DSM 20653</name>
    <dbReference type="NCBI Taxonomy" id="1423820"/>
    <lineage>
        <taxon>Bacteria</taxon>
        <taxon>Bacillati</taxon>
        <taxon>Bacillota</taxon>
        <taxon>Bacilli</taxon>
        <taxon>Lactobacillales</taxon>
        <taxon>Lactobacillaceae</taxon>
        <taxon>Ligilactobacillus</taxon>
    </lineage>
</organism>
<gene>
    <name evidence="2" type="ORF">FC64_GL000781</name>
</gene>
<evidence type="ECO:0000313" key="2">
    <source>
        <dbReference type="EMBL" id="KRM52353.1"/>
    </source>
</evidence>
<accession>A0A0R1ZCD0</accession>
<feature type="domain" description="HNH nuclease" evidence="1">
    <location>
        <begin position="111"/>
        <end position="145"/>
    </location>
</feature>
<reference evidence="2 3" key="1">
    <citation type="journal article" date="2015" name="Genome Announc.">
        <title>Expanding the biotechnology potential of lactobacilli through comparative genomics of 213 strains and associated genera.</title>
        <authorList>
            <person name="Sun Z."/>
            <person name="Harris H.M."/>
            <person name="McCann A."/>
            <person name="Guo C."/>
            <person name="Argimon S."/>
            <person name="Zhang W."/>
            <person name="Yang X."/>
            <person name="Jeffery I.B."/>
            <person name="Cooney J.C."/>
            <person name="Kagawa T.F."/>
            <person name="Liu W."/>
            <person name="Song Y."/>
            <person name="Salvetti E."/>
            <person name="Wrobel A."/>
            <person name="Rasinkangas P."/>
            <person name="Parkhill J."/>
            <person name="Rea M.C."/>
            <person name="O'Sullivan O."/>
            <person name="Ritari J."/>
            <person name="Douillard F.P."/>
            <person name="Paul Ross R."/>
            <person name="Yang R."/>
            <person name="Briner A.E."/>
            <person name="Felis G.E."/>
            <person name="de Vos W.M."/>
            <person name="Barrangou R."/>
            <person name="Klaenhammer T.R."/>
            <person name="Caufield P.W."/>
            <person name="Cui Y."/>
            <person name="Zhang H."/>
            <person name="O'Toole P.W."/>
        </authorList>
    </citation>
    <scope>NUCLEOTIDE SEQUENCE [LARGE SCALE GENOMIC DNA]</scope>
    <source>
        <strain evidence="2 3">DSM 20653</strain>
    </source>
</reference>
<dbReference type="Gene3D" id="3.90.75.20">
    <property type="match status" value="1"/>
</dbReference>
<evidence type="ECO:0000313" key="3">
    <source>
        <dbReference type="Proteomes" id="UP000051291"/>
    </source>
</evidence>
<keyword evidence="3" id="KW-1185">Reference proteome</keyword>